<protein>
    <submittedName>
        <fullName evidence="4">Putative transcriptional regulator, MerR-family</fullName>
    </submittedName>
</protein>
<keyword evidence="2" id="KW-0175">Coiled coil</keyword>
<dbReference type="CDD" id="cd00592">
    <property type="entry name" value="HTH_MerR-like"/>
    <property type="match status" value="1"/>
</dbReference>
<dbReference type="RefSeq" id="WP_052540286.1">
    <property type="nucleotide sequence ID" value="NZ_CP006842.1"/>
</dbReference>
<keyword evidence="5" id="KW-1185">Reference proteome</keyword>
<feature type="coiled-coil region" evidence="2">
    <location>
        <begin position="83"/>
        <end position="110"/>
    </location>
</feature>
<dbReference type="eggNOG" id="COG0789">
    <property type="taxonomic scope" value="Bacteria"/>
</dbReference>
<dbReference type="KEGG" id="cgy:CGLY_14265"/>
<dbReference type="EMBL" id="CP006842">
    <property type="protein sequence ID" value="AHW65291.1"/>
    <property type="molecule type" value="Genomic_DNA"/>
</dbReference>
<dbReference type="OrthoDB" id="4569196at2"/>
<dbReference type="GO" id="GO:0003700">
    <property type="term" value="F:DNA-binding transcription factor activity"/>
    <property type="evidence" value="ECO:0007669"/>
    <property type="project" value="InterPro"/>
</dbReference>
<name>X5EFE2_9CORY</name>
<gene>
    <name evidence="4" type="ORF">CGLY_14265</name>
</gene>
<organism evidence="4 5">
    <name type="scientific">Corynebacterium glyciniphilum AJ 3170</name>
    <dbReference type="NCBI Taxonomy" id="1404245"/>
    <lineage>
        <taxon>Bacteria</taxon>
        <taxon>Bacillati</taxon>
        <taxon>Actinomycetota</taxon>
        <taxon>Actinomycetes</taxon>
        <taxon>Mycobacteriales</taxon>
        <taxon>Corynebacteriaceae</taxon>
        <taxon>Corynebacterium</taxon>
    </lineage>
</organism>
<evidence type="ECO:0000313" key="4">
    <source>
        <dbReference type="EMBL" id="AHW65291.1"/>
    </source>
</evidence>
<accession>X5EFE2</accession>
<dbReference type="InterPro" id="IPR009061">
    <property type="entry name" value="DNA-bd_dom_put_sf"/>
</dbReference>
<feature type="domain" description="HTH merR-type" evidence="3">
    <location>
        <begin position="5"/>
        <end position="74"/>
    </location>
</feature>
<evidence type="ECO:0000256" key="2">
    <source>
        <dbReference type="SAM" id="Coils"/>
    </source>
</evidence>
<dbReference type="Proteomes" id="UP000023703">
    <property type="component" value="Chromosome"/>
</dbReference>
<dbReference type="Gene3D" id="1.10.1660.10">
    <property type="match status" value="1"/>
</dbReference>
<dbReference type="SMART" id="SM00422">
    <property type="entry name" value="HTH_MERR"/>
    <property type="match status" value="1"/>
</dbReference>
<evidence type="ECO:0000259" key="3">
    <source>
        <dbReference type="PROSITE" id="PS50937"/>
    </source>
</evidence>
<dbReference type="AlphaFoldDB" id="X5EFE2"/>
<dbReference type="HOGENOM" id="CLU_079903_0_1_11"/>
<dbReference type="InterPro" id="IPR000551">
    <property type="entry name" value="MerR-type_HTH_dom"/>
</dbReference>
<evidence type="ECO:0000256" key="1">
    <source>
        <dbReference type="ARBA" id="ARBA00023125"/>
    </source>
</evidence>
<dbReference type="STRING" id="1404245.CGLY_14265"/>
<dbReference type="PANTHER" id="PTHR30204">
    <property type="entry name" value="REDOX-CYCLING DRUG-SENSING TRANSCRIPTIONAL ACTIVATOR SOXR"/>
    <property type="match status" value="1"/>
</dbReference>
<dbReference type="GO" id="GO:0003677">
    <property type="term" value="F:DNA binding"/>
    <property type="evidence" value="ECO:0007669"/>
    <property type="project" value="UniProtKB-KW"/>
</dbReference>
<reference evidence="4 5" key="1">
    <citation type="journal article" date="2015" name="Int. J. Syst. Evol. Microbiol.">
        <title>Revisiting Corynebacterium glyciniphilum (ex Kubota et al., 1972) sp. nov., nom. rev., isolated from putrefied banana.</title>
        <authorList>
            <person name="Al-Dilaimi A."/>
            <person name="Bednarz H."/>
            <person name="Lomker A."/>
            <person name="Niehaus K."/>
            <person name="Kalinowski J."/>
            <person name="Ruckert C."/>
        </authorList>
    </citation>
    <scope>NUCLEOTIDE SEQUENCE [LARGE SCALE GENOMIC DNA]</scope>
    <source>
        <strain evidence="4">AJ 3170</strain>
    </source>
</reference>
<dbReference type="SUPFAM" id="SSF46955">
    <property type="entry name" value="Putative DNA-binding domain"/>
    <property type="match status" value="1"/>
</dbReference>
<sequence>MNDPVLRSREVADIAGTTPRALRHYHSIGLLPDVPRDPNGYRRYSARDLVRVLRIRQLAASGMPLRRIREMLDQDVRSQDELLDDLDRDLAAQAARIEEQRRALAEVRQQSVRNVRTVSGGHPTTTEQFDQDVWMLVTATGDIDPDSAAAMLEVLQDGDVAAQVTAVATEFEELADRTHVDDAAADQLAGQMLRLGHSVLAAAGVDPAEDERPVAALIQEMQADALSPAQQLVWRRFMMKMGA</sequence>
<evidence type="ECO:0000313" key="5">
    <source>
        <dbReference type="Proteomes" id="UP000023703"/>
    </source>
</evidence>
<dbReference type="InterPro" id="IPR047057">
    <property type="entry name" value="MerR_fam"/>
</dbReference>
<dbReference type="PANTHER" id="PTHR30204:SF93">
    <property type="entry name" value="HTH MERR-TYPE DOMAIN-CONTAINING PROTEIN"/>
    <property type="match status" value="1"/>
</dbReference>
<dbReference type="PROSITE" id="PS50937">
    <property type="entry name" value="HTH_MERR_2"/>
    <property type="match status" value="1"/>
</dbReference>
<proteinExistence type="predicted"/>
<keyword evidence="1" id="KW-0238">DNA-binding</keyword>
<dbReference type="Pfam" id="PF13411">
    <property type="entry name" value="MerR_1"/>
    <property type="match status" value="1"/>
</dbReference>